<feature type="transmembrane region" description="Helical" evidence="1">
    <location>
        <begin position="368"/>
        <end position="387"/>
    </location>
</feature>
<organism evidence="2 3">
    <name type="scientific">Candidatus Desulfatibia profunda</name>
    <dbReference type="NCBI Taxonomy" id="2841695"/>
    <lineage>
        <taxon>Bacteria</taxon>
        <taxon>Pseudomonadati</taxon>
        <taxon>Thermodesulfobacteriota</taxon>
        <taxon>Desulfobacteria</taxon>
        <taxon>Desulfobacterales</taxon>
        <taxon>Desulfobacterales incertae sedis</taxon>
        <taxon>Candidatus Desulfatibia</taxon>
    </lineage>
</organism>
<evidence type="ECO:0000313" key="2">
    <source>
        <dbReference type="EMBL" id="MBC8361052.1"/>
    </source>
</evidence>
<proteinExistence type="predicted"/>
<feature type="transmembrane region" description="Helical" evidence="1">
    <location>
        <begin position="407"/>
        <end position="429"/>
    </location>
</feature>
<accession>A0A8J6NK54</accession>
<gene>
    <name evidence="2" type="ORF">H8E23_06620</name>
</gene>
<dbReference type="Pfam" id="PF04165">
    <property type="entry name" value="DUF401"/>
    <property type="match status" value="1"/>
</dbReference>
<dbReference type="PANTHER" id="PTHR39556:SF1">
    <property type="entry name" value="PROTEIN, PUTATIVE-RELATED"/>
    <property type="match status" value="1"/>
</dbReference>
<dbReference type="InterPro" id="IPR007294">
    <property type="entry name" value="DUF401"/>
</dbReference>
<feature type="transmembrane region" description="Helical" evidence="1">
    <location>
        <begin position="6"/>
        <end position="24"/>
    </location>
</feature>
<evidence type="ECO:0000313" key="3">
    <source>
        <dbReference type="Proteomes" id="UP000603434"/>
    </source>
</evidence>
<name>A0A8J6NK54_9BACT</name>
<dbReference type="AlphaFoldDB" id="A0A8J6NK54"/>
<keyword evidence="1" id="KW-0812">Transmembrane</keyword>
<feature type="transmembrane region" description="Helical" evidence="1">
    <location>
        <begin position="249"/>
        <end position="268"/>
    </location>
</feature>
<dbReference type="Proteomes" id="UP000603434">
    <property type="component" value="Unassembled WGS sequence"/>
</dbReference>
<feature type="transmembrane region" description="Helical" evidence="1">
    <location>
        <begin position="280"/>
        <end position="303"/>
    </location>
</feature>
<feature type="transmembrane region" description="Helical" evidence="1">
    <location>
        <begin position="175"/>
        <end position="194"/>
    </location>
</feature>
<sequence>MTVLQHIPAMIRVGIVFILVLVFIRKKLSLGNAFLLGAVSLSIFFGLGPEAMIGSMAKSIVYPKTLSLALIVALILVLSSSMELSGQMQRMLEKFKGLIANIRINLIVFPALIGLLPMPGGAVFSAPMVKELGANTELPGDKLSFVNYWFRHVWEYCWPLYPGVLLATILADLNILAFVLFMCPITILAVFLGYRSLKGLKTFKENVAGNPGNPALRPFVAEMIPILLVIILGLGMGICFSYVFPRLSISKEIGLILALFIAIGWVWYQNAWARGQIWKILSDPQILSMMYIVASILIFKGILEDSRAVEAISTELLSLKVPLMFIAVILPFLVGLIAGITIAFVGVTFPILIGLIHSMGESAYTLPYIMLAMVCGFSGVLLSPLHLCLILSNEYFKTTMGAVYRHLWRLCIFLIGSSIAYFLVSHWILKMI</sequence>
<feature type="transmembrane region" description="Helical" evidence="1">
    <location>
        <begin position="98"/>
        <end position="118"/>
    </location>
</feature>
<feature type="transmembrane region" description="Helical" evidence="1">
    <location>
        <begin position="31"/>
        <end position="48"/>
    </location>
</feature>
<feature type="transmembrane region" description="Helical" evidence="1">
    <location>
        <begin position="323"/>
        <end position="356"/>
    </location>
</feature>
<keyword evidence="1" id="KW-1133">Transmembrane helix</keyword>
<evidence type="ECO:0000256" key="1">
    <source>
        <dbReference type="SAM" id="Phobius"/>
    </source>
</evidence>
<dbReference type="EMBL" id="JACNJH010000118">
    <property type="protein sequence ID" value="MBC8361052.1"/>
    <property type="molecule type" value="Genomic_DNA"/>
</dbReference>
<dbReference type="PANTHER" id="PTHR39556">
    <property type="entry name" value="PROTEIN, PUTATIVE-RELATED"/>
    <property type="match status" value="1"/>
</dbReference>
<feature type="transmembrane region" description="Helical" evidence="1">
    <location>
        <begin position="223"/>
        <end position="243"/>
    </location>
</feature>
<comment type="caution">
    <text evidence="2">The sequence shown here is derived from an EMBL/GenBank/DDBJ whole genome shotgun (WGS) entry which is preliminary data.</text>
</comment>
<protein>
    <submittedName>
        <fullName evidence="2">DUF401 family protein</fullName>
    </submittedName>
</protein>
<keyword evidence="1" id="KW-0472">Membrane</keyword>
<reference evidence="2 3" key="1">
    <citation type="submission" date="2020-08" db="EMBL/GenBank/DDBJ databases">
        <title>Bridging the membrane lipid divide: bacteria of the FCB group superphylum have the potential to synthesize archaeal ether lipids.</title>
        <authorList>
            <person name="Villanueva L."/>
            <person name="Von Meijenfeldt F.A.B."/>
            <person name="Westbye A.B."/>
            <person name="Yadav S."/>
            <person name="Hopmans E.C."/>
            <person name="Dutilh B.E."/>
            <person name="Sinninghe Damste J.S."/>
        </authorList>
    </citation>
    <scope>NUCLEOTIDE SEQUENCE [LARGE SCALE GENOMIC DNA]</scope>
    <source>
        <strain evidence="2">NIOZ-UU30</strain>
    </source>
</reference>